<feature type="region of interest" description="Disordered" evidence="12">
    <location>
        <begin position="1"/>
        <end position="34"/>
    </location>
</feature>
<dbReference type="InterPro" id="IPR029063">
    <property type="entry name" value="SAM-dependent_MTases_sf"/>
</dbReference>
<dbReference type="Pfam" id="PF01728">
    <property type="entry name" value="FtsJ"/>
    <property type="match status" value="1"/>
</dbReference>
<keyword evidence="11" id="KW-0963">Cytoplasm</keyword>
<evidence type="ECO:0000256" key="7">
    <source>
        <dbReference type="ARBA" id="ARBA00041129"/>
    </source>
</evidence>
<sequence>MAPFFKGKRVTAKRSGGAGGTSGRDLSKRLKTARGRTTSQQLWLQRQINDPYVARAKREGYRSRAAYKLIEIDQQHHLLKPGDRIVDLGAAPGGWSQFAAEKVGPRGKIVAIDILDMPTITGVEFAQIDFLDPSAPDVLKEMLGGQADVVLSDMAANTTGHRQTDKLRTLGLVEIAMDFAREVLSPGGKFLAKVLQGGTEGELLAQLKRDYQTVKHVKPPASRQGSSELYVLATGFRGTN</sequence>
<evidence type="ECO:0000256" key="5">
    <source>
        <dbReference type="ARBA" id="ARBA00037569"/>
    </source>
</evidence>
<dbReference type="SUPFAM" id="SSF53335">
    <property type="entry name" value="S-adenosyl-L-methionine-dependent methyltransferases"/>
    <property type="match status" value="1"/>
</dbReference>
<feature type="binding site" evidence="11">
    <location>
        <position position="93"/>
    </location>
    <ligand>
        <name>S-adenosyl-L-methionine</name>
        <dbReference type="ChEBI" id="CHEBI:59789"/>
    </ligand>
</feature>
<organism evidence="14 15">
    <name type="scientific">Flaviflagellibacter deserti</name>
    <dbReference type="NCBI Taxonomy" id="2267266"/>
    <lineage>
        <taxon>Bacteria</taxon>
        <taxon>Pseudomonadati</taxon>
        <taxon>Pseudomonadota</taxon>
        <taxon>Alphaproteobacteria</taxon>
        <taxon>Hyphomicrobiales</taxon>
        <taxon>Flaviflagellibacter</taxon>
    </lineage>
</organism>
<evidence type="ECO:0000259" key="13">
    <source>
        <dbReference type="Pfam" id="PF01728"/>
    </source>
</evidence>
<feature type="binding site" evidence="11">
    <location>
        <position position="153"/>
    </location>
    <ligand>
        <name>S-adenosyl-L-methionine</name>
        <dbReference type="ChEBI" id="CHEBI:59789"/>
    </ligand>
</feature>
<dbReference type="GO" id="GO:0032259">
    <property type="term" value="P:methylation"/>
    <property type="evidence" value="ECO:0007669"/>
    <property type="project" value="UniProtKB-KW"/>
</dbReference>
<comment type="caution">
    <text evidence="14">The sequence shown here is derived from an EMBL/GenBank/DDBJ whole genome shotgun (WGS) entry which is preliminary data.</text>
</comment>
<evidence type="ECO:0000256" key="1">
    <source>
        <dbReference type="ARBA" id="ARBA00022552"/>
    </source>
</evidence>
<evidence type="ECO:0000313" key="15">
    <source>
        <dbReference type="Proteomes" id="UP001595796"/>
    </source>
</evidence>
<keyword evidence="15" id="KW-1185">Reference proteome</keyword>
<feature type="binding site" evidence="11">
    <location>
        <position position="95"/>
    </location>
    <ligand>
        <name>S-adenosyl-L-methionine</name>
        <dbReference type="ChEBI" id="CHEBI:59789"/>
    </ligand>
</feature>
<reference evidence="15" key="1">
    <citation type="journal article" date="2019" name="Int. J. Syst. Evol. Microbiol.">
        <title>The Global Catalogue of Microorganisms (GCM) 10K type strain sequencing project: providing services to taxonomists for standard genome sequencing and annotation.</title>
        <authorList>
            <consortium name="The Broad Institute Genomics Platform"/>
            <consortium name="The Broad Institute Genome Sequencing Center for Infectious Disease"/>
            <person name="Wu L."/>
            <person name="Ma J."/>
        </authorList>
    </citation>
    <scope>NUCLEOTIDE SEQUENCE [LARGE SCALE GENOMIC DNA]</scope>
    <source>
        <strain evidence="15">CGMCC 1.16444</strain>
    </source>
</reference>
<feature type="binding site" evidence="11">
    <location>
        <position position="129"/>
    </location>
    <ligand>
        <name>S-adenosyl-L-methionine</name>
        <dbReference type="ChEBI" id="CHEBI:59789"/>
    </ligand>
</feature>
<evidence type="ECO:0000256" key="6">
    <source>
        <dbReference type="ARBA" id="ARBA00038861"/>
    </source>
</evidence>
<dbReference type="Gene3D" id="3.40.50.150">
    <property type="entry name" value="Vaccinia Virus protein VP39"/>
    <property type="match status" value="1"/>
</dbReference>
<keyword evidence="4 11" id="KW-0949">S-adenosyl-L-methionine</keyword>
<comment type="function">
    <text evidence="5 11">Specifically methylates the uridine in position 2552 of 23S rRNA at the 2'-O position of the ribose in the fully assembled 50S ribosomal subunit.</text>
</comment>
<evidence type="ECO:0000256" key="8">
    <source>
        <dbReference type="ARBA" id="ARBA00041995"/>
    </source>
</evidence>
<evidence type="ECO:0000256" key="9">
    <source>
        <dbReference type="ARBA" id="ARBA00042745"/>
    </source>
</evidence>
<keyword evidence="2 11" id="KW-0489">Methyltransferase</keyword>
<dbReference type="EMBL" id="JBHSJF010000006">
    <property type="protein sequence ID" value="MFC5068462.1"/>
    <property type="molecule type" value="Genomic_DNA"/>
</dbReference>
<dbReference type="PIRSF" id="PIRSF005461">
    <property type="entry name" value="23S_rRNA_mtase"/>
    <property type="match status" value="1"/>
</dbReference>
<comment type="catalytic activity">
    <reaction evidence="10 11">
        <text>uridine(2552) in 23S rRNA + S-adenosyl-L-methionine = 2'-O-methyluridine(2552) in 23S rRNA + S-adenosyl-L-homocysteine + H(+)</text>
        <dbReference type="Rhea" id="RHEA:42720"/>
        <dbReference type="Rhea" id="RHEA-COMP:10202"/>
        <dbReference type="Rhea" id="RHEA-COMP:10203"/>
        <dbReference type="ChEBI" id="CHEBI:15378"/>
        <dbReference type="ChEBI" id="CHEBI:57856"/>
        <dbReference type="ChEBI" id="CHEBI:59789"/>
        <dbReference type="ChEBI" id="CHEBI:65315"/>
        <dbReference type="ChEBI" id="CHEBI:74478"/>
        <dbReference type="EC" id="2.1.1.166"/>
    </reaction>
</comment>
<dbReference type="EC" id="2.1.1.166" evidence="6 11"/>
<dbReference type="HAMAP" id="MF_01547">
    <property type="entry name" value="RNA_methyltr_E"/>
    <property type="match status" value="1"/>
</dbReference>
<accession>A0ABV9Z2W0</accession>
<proteinExistence type="inferred from homology"/>
<dbReference type="InterPro" id="IPR050082">
    <property type="entry name" value="RNA_methyltr_RlmE"/>
</dbReference>
<gene>
    <name evidence="11" type="primary">rlmE</name>
    <name evidence="11" type="synonym">ftsJ</name>
    <name evidence="11" type="synonym">rrmJ</name>
    <name evidence="14" type="ORF">ACFPFW_10615</name>
</gene>
<evidence type="ECO:0000256" key="3">
    <source>
        <dbReference type="ARBA" id="ARBA00022679"/>
    </source>
</evidence>
<protein>
    <recommendedName>
        <fullName evidence="7 11">Ribosomal RNA large subunit methyltransferase E</fullName>
        <ecNumber evidence="6 11">2.1.1.166</ecNumber>
    </recommendedName>
    <alternativeName>
        <fullName evidence="9 11">23S rRNA Um2552 methyltransferase</fullName>
    </alternativeName>
    <alternativeName>
        <fullName evidence="8 11">rRNA (uridine-2'-O-)-methyltransferase</fullName>
    </alternativeName>
</protein>
<evidence type="ECO:0000256" key="4">
    <source>
        <dbReference type="ARBA" id="ARBA00022691"/>
    </source>
</evidence>
<evidence type="ECO:0000256" key="10">
    <source>
        <dbReference type="ARBA" id="ARBA00048970"/>
    </source>
</evidence>
<keyword evidence="1 11" id="KW-0698">rRNA processing</keyword>
<dbReference type="RefSeq" id="WP_114955641.1">
    <property type="nucleotide sequence ID" value="NZ_JBHSJF010000006.1"/>
</dbReference>
<feature type="binding site" evidence="11">
    <location>
        <position position="113"/>
    </location>
    <ligand>
        <name>S-adenosyl-L-methionine</name>
        <dbReference type="ChEBI" id="CHEBI:59789"/>
    </ligand>
</feature>
<keyword evidence="3 11" id="KW-0808">Transferase</keyword>
<dbReference type="PANTHER" id="PTHR10920">
    <property type="entry name" value="RIBOSOMAL RNA METHYLTRANSFERASE"/>
    <property type="match status" value="1"/>
</dbReference>
<feature type="compositionally biased region" description="Basic residues" evidence="12">
    <location>
        <begin position="1"/>
        <end position="12"/>
    </location>
</feature>
<comment type="similarity">
    <text evidence="11">Belongs to the class I-like SAM-binding methyltransferase superfamily. RNA methyltransferase RlmE family.</text>
</comment>
<comment type="subcellular location">
    <subcellularLocation>
        <location evidence="11">Cytoplasm</location>
    </subcellularLocation>
</comment>
<name>A0ABV9Z2W0_9HYPH</name>
<evidence type="ECO:0000313" key="14">
    <source>
        <dbReference type="EMBL" id="MFC5068462.1"/>
    </source>
</evidence>
<evidence type="ECO:0000256" key="11">
    <source>
        <dbReference type="HAMAP-Rule" id="MF_01547"/>
    </source>
</evidence>
<evidence type="ECO:0000256" key="2">
    <source>
        <dbReference type="ARBA" id="ARBA00022603"/>
    </source>
</evidence>
<dbReference type="InterPro" id="IPR015507">
    <property type="entry name" value="rRNA-MeTfrase_E"/>
</dbReference>
<evidence type="ECO:0000256" key="12">
    <source>
        <dbReference type="SAM" id="MobiDB-lite"/>
    </source>
</evidence>
<feature type="domain" description="Ribosomal RNA methyltransferase FtsJ" evidence="13">
    <location>
        <begin position="61"/>
        <end position="236"/>
    </location>
</feature>
<dbReference type="PANTHER" id="PTHR10920:SF18">
    <property type="entry name" value="RRNA METHYLTRANSFERASE 2, MITOCHONDRIAL"/>
    <property type="match status" value="1"/>
</dbReference>
<dbReference type="InterPro" id="IPR002877">
    <property type="entry name" value="RNA_MeTrfase_FtsJ_dom"/>
</dbReference>
<dbReference type="Proteomes" id="UP001595796">
    <property type="component" value="Unassembled WGS sequence"/>
</dbReference>
<feature type="active site" description="Proton acceptor" evidence="11">
    <location>
        <position position="193"/>
    </location>
</feature>
<dbReference type="GO" id="GO:0008168">
    <property type="term" value="F:methyltransferase activity"/>
    <property type="evidence" value="ECO:0007669"/>
    <property type="project" value="UniProtKB-KW"/>
</dbReference>